<comment type="caution">
    <text evidence="2">The sequence shown here is derived from an EMBL/GenBank/DDBJ whole genome shotgun (WGS) entry which is preliminary data.</text>
</comment>
<feature type="domain" description="DUF4132" evidence="1">
    <location>
        <begin position="930"/>
        <end position="1110"/>
    </location>
</feature>
<dbReference type="STRING" id="1654360.EA58_17650"/>
<dbReference type="Proteomes" id="UP000027192">
    <property type="component" value="Unassembled WGS sequence"/>
</dbReference>
<keyword evidence="3" id="KW-1185">Reference proteome</keyword>
<dbReference type="InterPro" id="IPR025406">
    <property type="entry name" value="DUF4132"/>
</dbReference>
<gene>
    <name evidence="2" type="ORF">EA58_17650</name>
</gene>
<dbReference type="EMBL" id="JMIB01000034">
    <property type="protein sequence ID" value="KDM90321.1"/>
    <property type="molecule type" value="Genomic_DNA"/>
</dbReference>
<evidence type="ECO:0000313" key="3">
    <source>
        <dbReference type="Proteomes" id="UP000027192"/>
    </source>
</evidence>
<dbReference type="Pfam" id="PF13569">
    <property type="entry name" value="DUF4132"/>
    <property type="match status" value="1"/>
</dbReference>
<reference evidence="2 3" key="1">
    <citation type="submission" date="2014-04" db="EMBL/GenBank/DDBJ databases">
        <title>Draft genome sequence of Photobacterium halotolerans S2753: a solonamide, ngercheumicin and holomycin producer.</title>
        <authorList>
            <person name="Machado H.R."/>
            <person name="Gram L."/>
        </authorList>
    </citation>
    <scope>NUCLEOTIDE SEQUENCE [LARGE SCALE GENOMIC DNA]</scope>
    <source>
        <strain evidence="2 3">S2753</strain>
    </source>
</reference>
<dbReference type="RefSeq" id="WP_036755468.1">
    <property type="nucleotide sequence ID" value="NZ_JAGSGC010000014.1"/>
</dbReference>
<sequence>MNISTVLDQLQDNPLCDCPDDVEAIRKIRDFVYSNAGLNQFQTTPSLPPFYLETFLNQMLATLNDSPDHIARFLHAFVLSTENQQWLKSVRINKLRAVMPTFQNCIKADFSLMTEIFTDYFGTDAGINQLRSIFREDDLRTFFADERHKTNGHYHWPHHLYCRGILFPEMKQALVRRDAAHFEEALITYLQDLTSDYANCDSFPDADELDKNNISQYRAALPVEAITALTELLRGQGDWEQTPALIRAHLHRKPLFHHQQAAFTLLEADEDFTDLFHFLSDSKDPIVQQSVAANHLKQLVFRLEPSIGFKKQLRLSGFPDCRWSSKREVLEALNQAVAENPDIQVPLVAFIARYSIEHYACSFYRIPADARKPNPHDQILLALIETYGAQTIWDGFEPRNTIAELRGYYTLNRLAADDQLAAQKAERDRQWILSFSPILTANTQDAEQFAEYLLTGEHEAAIGTLALRLAEDSEFPQVCYLEDLQLQRLTRVMLNGKNNALFADFFHAAERKFTATPHRLISAIVLERPEYQAIAFPVYADFAESFAQINDRRSDEYEWHNVKFRRHIAANELQYLHQHGVAVMHLLTKLSARLKTIVLPFFKGQITDMEEAQLLVALLKDKHKGAIAAVKDCIGSLPHPIRAAVIHQMIEDLTTFSPQQEVHAIELICTAGVNTQTARQLFDKVGAAASRALLIEHGPIDFSTVYTNAAGQFDLDAYLASNYHPPKKSPVDFEPLHLPVRTDGKAAHDAVMQLCLIYQHHEGYRLPQEARAIASTFTPDSLAQFAHSLLSAYGGKITTKNKWLLAIPAIHGDTRVMEALATLLEKYAGGSKHQLAGHTMKLMGLSDQMVAFMAIDRISRNSKKQSVKDAAREAFAIGARQAGITPEELGDQLVDDLGFKGDHIPFDYCGQTLSLLLNDELKFVIRKPDGKLSKTLPKPKQGDDAEQAKQAKQHFNTLKKLLKAMVELQVKRMEDAFVAWRTWSFERWQALLLGNPVMHKIAGQLVWGVYEDDQLICTFLPNPAPVDTADEPVAIRPDARVGLVHPTELSSEQLAAWQSYVDDWNLTPLFSQLTREAVQLKPANSTQYTVSDFGRKSPATVINRLRKNGWSVGSVRDGGSFDEIYKELDGLSVGIEITFDEYIWHSSDGYESDEPSVTAKTIEFYRTGQLPRGSYVYDDLQDKAYASLRLAVDDLPTRVARELLLEARSAFR</sequence>
<accession>A0A066RMI3</accession>
<organism evidence="2 3">
    <name type="scientific">Photobacterium galatheae</name>
    <dbReference type="NCBI Taxonomy" id="1654360"/>
    <lineage>
        <taxon>Bacteria</taxon>
        <taxon>Pseudomonadati</taxon>
        <taxon>Pseudomonadota</taxon>
        <taxon>Gammaproteobacteria</taxon>
        <taxon>Vibrionales</taxon>
        <taxon>Vibrionaceae</taxon>
        <taxon>Photobacterium</taxon>
    </lineage>
</organism>
<evidence type="ECO:0000259" key="1">
    <source>
        <dbReference type="Pfam" id="PF13569"/>
    </source>
</evidence>
<name>A0A066RMI3_9GAMM</name>
<dbReference type="AlphaFoldDB" id="A0A066RMI3"/>
<protein>
    <recommendedName>
        <fullName evidence="1">DUF4132 domain-containing protein</fullName>
    </recommendedName>
</protein>
<evidence type="ECO:0000313" key="2">
    <source>
        <dbReference type="EMBL" id="KDM90321.1"/>
    </source>
</evidence>
<proteinExistence type="predicted"/>
<dbReference type="OrthoDB" id="9763697at2"/>